<dbReference type="PANTHER" id="PTHR21192">
    <property type="entry name" value="NUCLEAR PROTEIN E3-3"/>
    <property type="match status" value="1"/>
</dbReference>
<evidence type="ECO:0000313" key="5">
    <source>
        <dbReference type="EnsemblMetazoa" id="AARA009971-PA"/>
    </source>
</evidence>
<dbReference type="Proteomes" id="UP000075840">
    <property type="component" value="Unassembled WGS sequence"/>
</dbReference>
<dbReference type="GO" id="GO:0005743">
    <property type="term" value="C:mitochondrial inner membrane"/>
    <property type="evidence" value="ECO:0007669"/>
    <property type="project" value="TreeGrafter"/>
</dbReference>
<dbReference type="EnsemblMetazoa" id="AARA009971-RA">
    <property type="protein sequence ID" value="AARA009971-PA"/>
    <property type="gene ID" value="AARA009971"/>
</dbReference>
<protein>
    <recommendedName>
        <fullName evidence="2">NADH dehydrogenase [ubiquinone] 1 alpha subcomplex assembly factor 3</fullName>
    </recommendedName>
</protein>
<dbReference type="Gene3D" id="3.40.1230.10">
    <property type="entry name" value="MTH938-like"/>
    <property type="match status" value="1"/>
</dbReference>
<dbReference type="PANTHER" id="PTHR21192:SF2">
    <property type="entry name" value="NADH DEHYDROGENASE [UBIQUINONE] 1 ALPHA SUBCOMPLEX ASSEMBLY FACTOR 3"/>
    <property type="match status" value="1"/>
</dbReference>
<reference evidence="5" key="1">
    <citation type="submission" date="2022-08" db="UniProtKB">
        <authorList>
            <consortium name="EnsemblMetazoa"/>
        </authorList>
    </citation>
    <scope>IDENTIFICATION</scope>
    <source>
        <strain evidence="5">Dongola</strain>
    </source>
</reference>
<proteinExistence type="inferred from homology"/>
<dbReference type="InterPro" id="IPR034095">
    <property type="entry name" value="NDUF3"/>
</dbReference>
<dbReference type="GO" id="GO:0032981">
    <property type="term" value="P:mitochondrial respiratory chain complex I assembly"/>
    <property type="evidence" value="ECO:0007669"/>
    <property type="project" value="InterPro"/>
</dbReference>
<accession>A0A182I8R1</accession>
<comment type="subcellular location">
    <subcellularLocation>
        <location evidence="1">Mitochondrion</location>
    </subcellularLocation>
</comment>
<dbReference type="GeneID" id="120895088"/>
<evidence type="ECO:0000256" key="3">
    <source>
        <dbReference type="ARBA" id="ARBA00023128"/>
    </source>
</evidence>
<dbReference type="VEuPathDB" id="VectorBase:AARA009971"/>
<evidence type="ECO:0000313" key="6">
    <source>
        <dbReference type="Proteomes" id="UP000075840"/>
    </source>
</evidence>
<dbReference type="FunFam" id="3.40.1230.10:FF:000004">
    <property type="entry name" value="Blast:NADH dehydrogenase"/>
    <property type="match status" value="1"/>
</dbReference>
<dbReference type="VEuPathDB" id="VectorBase:AARA21_011310"/>
<dbReference type="Pfam" id="PF04430">
    <property type="entry name" value="DUF498"/>
    <property type="match status" value="1"/>
</dbReference>
<evidence type="ECO:0000256" key="1">
    <source>
        <dbReference type="ARBA" id="ARBA00004173"/>
    </source>
</evidence>
<comment type="similarity">
    <text evidence="4">Belongs to the NDUFAF3 family.</text>
</comment>
<dbReference type="AlphaFoldDB" id="A0A182I8R1"/>
<dbReference type="SUPFAM" id="SSF64076">
    <property type="entry name" value="MTH938-like"/>
    <property type="match status" value="1"/>
</dbReference>
<dbReference type="InterPro" id="IPR036748">
    <property type="entry name" value="MTH938-like_sf"/>
</dbReference>
<keyword evidence="6" id="KW-1185">Reference proteome</keyword>
<dbReference type="InterPro" id="IPR007523">
    <property type="entry name" value="NDUFAF3/AAMDC"/>
</dbReference>
<name>A0A182I8R1_ANOAR</name>
<organism evidence="5 6">
    <name type="scientific">Anopheles arabiensis</name>
    <name type="common">Mosquito</name>
    <dbReference type="NCBI Taxonomy" id="7173"/>
    <lineage>
        <taxon>Eukaryota</taxon>
        <taxon>Metazoa</taxon>
        <taxon>Ecdysozoa</taxon>
        <taxon>Arthropoda</taxon>
        <taxon>Hexapoda</taxon>
        <taxon>Insecta</taxon>
        <taxon>Pterygota</taxon>
        <taxon>Neoptera</taxon>
        <taxon>Endopterygota</taxon>
        <taxon>Diptera</taxon>
        <taxon>Nematocera</taxon>
        <taxon>Culicoidea</taxon>
        <taxon>Culicidae</taxon>
        <taxon>Anophelinae</taxon>
        <taxon>Anopheles</taxon>
    </lineage>
</organism>
<dbReference type="KEGG" id="aara:120895088"/>
<dbReference type="CDD" id="cd05125">
    <property type="entry name" value="Mth938_2P1-like"/>
    <property type="match status" value="1"/>
</dbReference>
<evidence type="ECO:0000256" key="4">
    <source>
        <dbReference type="ARBA" id="ARBA00049984"/>
    </source>
</evidence>
<evidence type="ECO:0000256" key="2">
    <source>
        <dbReference type="ARBA" id="ARBA00021776"/>
    </source>
</evidence>
<dbReference type="RefSeq" id="XP_040154049.1">
    <property type="nucleotide sequence ID" value="XM_040298115.1"/>
</dbReference>
<keyword evidence="3" id="KW-0496">Mitochondrion</keyword>
<sequence length="190" mass="21224">MNVLQGLSRIAHQSLRRNLCSSLVRRSSTYESDGKTSVTILNKEADAGLMINSYSQFGFRLNNDMVVIGPMAIFSRTVLSWNVESHEDINDESLSLFCAIEPKIDVLVVGIGDHTITPAFSKKIIDFMKRYKINVEVLGTEQACSTFNFLNAENRVVAAALIPPMTMRVNEDDLMQKQISISKSFEVADK</sequence>
<dbReference type="EMBL" id="APCN01003108">
    <property type="status" value="NOT_ANNOTATED_CDS"/>
    <property type="molecule type" value="Genomic_DNA"/>
</dbReference>